<evidence type="ECO:0000313" key="4">
    <source>
        <dbReference type="Proteomes" id="UP001334804"/>
    </source>
</evidence>
<accession>A0ABZ1EAQ5</accession>
<name>A0ABZ1EAQ5_9ACTN</name>
<feature type="compositionally biased region" description="Low complexity" evidence="1">
    <location>
        <begin position="338"/>
        <end position="347"/>
    </location>
</feature>
<evidence type="ECO:0000313" key="3">
    <source>
        <dbReference type="EMBL" id="WSA30695.1"/>
    </source>
</evidence>
<gene>
    <name evidence="3" type="ORF">OIE14_21285</name>
</gene>
<keyword evidence="4" id="KW-1185">Reference proteome</keyword>
<protein>
    <recommendedName>
        <fullName evidence="5">Dolichyl-phosphate-mannose-protein mannosyltransferase</fullName>
    </recommendedName>
</protein>
<evidence type="ECO:0000256" key="2">
    <source>
        <dbReference type="SAM" id="Phobius"/>
    </source>
</evidence>
<feature type="transmembrane region" description="Helical" evidence="2">
    <location>
        <begin position="209"/>
        <end position="228"/>
    </location>
</feature>
<feature type="transmembrane region" description="Helical" evidence="2">
    <location>
        <begin position="240"/>
        <end position="256"/>
    </location>
</feature>
<dbReference type="EMBL" id="CP109071">
    <property type="protein sequence ID" value="WSA30695.1"/>
    <property type="molecule type" value="Genomic_DNA"/>
</dbReference>
<evidence type="ECO:0000256" key="1">
    <source>
        <dbReference type="SAM" id="MobiDB-lite"/>
    </source>
</evidence>
<proteinExistence type="predicted"/>
<keyword evidence="2" id="KW-0812">Transmembrane</keyword>
<feature type="transmembrane region" description="Helical" evidence="2">
    <location>
        <begin position="172"/>
        <end position="203"/>
    </location>
</feature>
<feature type="transmembrane region" description="Helical" evidence="2">
    <location>
        <begin position="262"/>
        <end position="282"/>
    </location>
</feature>
<sequence>MRRSRVVAVAAVSAVLLGVAYLTLPPTGSDLAAQVARADFFAAHGLAPVDLRWYGGVQQFGYSLLSQPVMALLGVRVTGALALVAAATAFAALLVRTGVPRPLLGSLVGVLTIAGNLVSGRVTYGLGVAFGLGALLALTLPRVPAPPTNTGPDAPTDASADGRARRRQFVRLGLAAAGALLASATSPVAGLFVGLAGAALLLTRRYADGLALGVAAALPLGLTALLFGDGGWMNISRTDTVRAVLTSLLVAALVGYRPVRVGALLSAAGVLAASLVHTPVGLNATRLAVMFALPLLAAAARPPARLTAWLDRAGASPANGSEGAGRTDVGPAGAAGSTRPAETARAGAAGGTRARGGVALAVLLAAVCWWQPPVSPADLRSVDDPTSRAAYFAPLRAFLDGQRITGRVEVPPTRNYWEAASLSGVPLARGWLRQADIDRNPIFFTTVPGAAGTGVPLTAASYRDWLTDNAVQFVAVPDAPLSWVGRAEAELVAGGLPYLTPVWSGPHWRVWAVTDPTPIVGAPAELVAQDGASVTFRAPAAGTVPVRVRHNRWLTASGGATVAADGGWTAVTVPRAGQYRLGS</sequence>
<keyword evidence="2" id="KW-0472">Membrane</keyword>
<evidence type="ECO:0008006" key="5">
    <source>
        <dbReference type="Google" id="ProtNLM"/>
    </source>
</evidence>
<feature type="region of interest" description="Disordered" evidence="1">
    <location>
        <begin position="317"/>
        <end position="349"/>
    </location>
</feature>
<feature type="transmembrane region" description="Helical" evidence="2">
    <location>
        <begin position="69"/>
        <end position="95"/>
    </location>
</feature>
<dbReference type="RefSeq" id="WP_326563522.1">
    <property type="nucleotide sequence ID" value="NZ_CP109071.1"/>
</dbReference>
<organism evidence="3 4">
    <name type="scientific">Micromonospora peucetia</name>
    <dbReference type="NCBI Taxonomy" id="47871"/>
    <lineage>
        <taxon>Bacteria</taxon>
        <taxon>Bacillati</taxon>
        <taxon>Actinomycetota</taxon>
        <taxon>Actinomycetes</taxon>
        <taxon>Micromonosporales</taxon>
        <taxon>Micromonosporaceae</taxon>
        <taxon>Micromonospora</taxon>
    </lineage>
</organism>
<feature type="transmembrane region" description="Helical" evidence="2">
    <location>
        <begin position="102"/>
        <end position="118"/>
    </location>
</feature>
<keyword evidence="2" id="KW-1133">Transmembrane helix</keyword>
<reference evidence="3 4" key="1">
    <citation type="submission" date="2022-10" db="EMBL/GenBank/DDBJ databases">
        <title>The complete genomes of actinobacterial strains from the NBC collection.</title>
        <authorList>
            <person name="Joergensen T.S."/>
            <person name="Alvarez Arevalo M."/>
            <person name="Sterndorff E.B."/>
            <person name="Faurdal D."/>
            <person name="Vuksanovic O."/>
            <person name="Mourched A.-S."/>
            <person name="Charusanti P."/>
            <person name="Shaw S."/>
            <person name="Blin K."/>
            <person name="Weber T."/>
        </authorList>
    </citation>
    <scope>NUCLEOTIDE SEQUENCE [LARGE SCALE GENOMIC DNA]</scope>
    <source>
        <strain evidence="3 4">NBC 01809</strain>
    </source>
</reference>
<dbReference type="Proteomes" id="UP001334804">
    <property type="component" value="Chromosome"/>
</dbReference>